<comment type="caution">
    <text evidence="1">The sequence shown here is derived from an EMBL/GenBank/DDBJ whole genome shotgun (WGS) entry which is preliminary data.</text>
</comment>
<dbReference type="EMBL" id="PGCI01000653">
    <property type="protein sequence ID" value="PLW22776.1"/>
    <property type="molecule type" value="Genomic_DNA"/>
</dbReference>
<reference evidence="1 2" key="1">
    <citation type="submission" date="2017-11" db="EMBL/GenBank/DDBJ databases">
        <title>De novo assembly and phasing of dikaryotic genomes from two isolates of Puccinia coronata f. sp. avenae, the causal agent of oat crown rust.</title>
        <authorList>
            <person name="Miller M.E."/>
            <person name="Zhang Y."/>
            <person name="Omidvar V."/>
            <person name="Sperschneider J."/>
            <person name="Schwessinger B."/>
            <person name="Raley C."/>
            <person name="Palmer J.M."/>
            <person name="Garnica D."/>
            <person name="Upadhyaya N."/>
            <person name="Rathjen J."/>
            <person name="Taylor J.M."/>
            <person name="Park R.F."/>
            <person name="Dodds P.N."/>
            <person name="Hirsch C.D."/>
            <person name="Kianian S.F."/>
            <person name="Figueroa M."/>
        </authorList>
    </citation>
    <scope>NUCLEOTIDE SEQUENCE [LARGE SCALE GENOMIC DNA]</scope>
    <source>
        <strain evidence="1">12SD80</strain>
    </source>
</reference>
<accession>A0A2N5TBD6</accession>
<gene>
    <name evidence="1" type="ORF">PCASD_14670</name>
</gene>
<evidence type="ECO:0000313" key="2">
    <source>
        <dbReference type="Proteomes" id="UP000235392"/>
    </source>
</evidence>
<organism evidence="1 2">
    <name type="scientific">Puccinia coronata f. sp. avenae</name>
    <dbReference type="NCBI Taxonomy" id="200324"/>
    <lineage>
        <taxon>Eukaryota</taxon>
        <taxon>Fungi</taxon>
        <taxon>Dikarya</taxon>
        <taxon>Basidiomycota</taxon>
        <taxon>Pucciniomycotina</taxon>
        <taxon>Pucciniomycetes</taxon>
        <taxon>Pucciniales</taxon>
        <taxon>Pucciniaceae</taxon>
        <taxon>Puccinia</taxon>
    </lineage>
</organism>
<proteinExistence type="predicted"/>
<sequence length="158" mass="17360">MYGNLRKFSTSSLHAAATSDKLNCGGSRIYTFASGSHNNPKELRLSTAPHFCPSFVPQYLPKLTLQLTLTTVPSTKNPQVFEMRPTSTKVAVIAILGIFEGVAAAPIQRTQVGLHRRMSLESIFLPLFGKKKKHTPPPVHKTGKVNESGLEMSYESTF</sequence>
<dbReference type="AlphaFoldDB" id="A0A2N5TBD6"/>
<dbReference type="Proteomes" id="UP000235392">
    <property type="component" value="Unassembled WGS sequence"/>
</dbReference>
<protein>
    <submittedName>
        <fullName evidence="1">Uncharacterized protein</fullName>
    </submittedName>
</protein>
<evidence type="ECO:0000313" key="1">
    <source>
        <dbReference type="EMBL" id="PLW22776.1"/>
    </source>
</evidence>
<name>A0A2N5TBD6_9BASI</name>